<dbReference type="InterPro" id="IPR043502">
    <property type="entry name" value="DNA/RNA_pol_sf"/>
</dbReference>
<dbReference type="Gene3D" id="1.10.340.70">
    <property type="match status" value="2"/>
</dbReference>
<dbReference type="InterPro" id="IPR001584">
    <property type="entry name" value="Integrase_cat-core"/>
</dbReference>
<feature type="compositionally biased region" description="Basic and acidic residues" evidence="9">
    <location>
        <begin position="12"/>
        <end position="22"/>
    </location>
</feature>
<dbReference type="GO" id="GO:0015074">
    <property type="term" value="P:DNA integration"/>
    <property type="evidence" value="ECO:0007669"/>
    <property type="project" value="InterPro"/>
</dbReference>
<keyword evidence="7" id="KW-0695">RNA-directed DNA polymerase</keyword>
<dbReference type="Pfam" id="PF17917">
    <property type="entry name" value="RT_RNaseH"/>
    <property type="match status" value="1"/>
</dbReference>
<organism evidence="11">
    <name type="scientific">Fagus sylvatica</name>
    <name type="common">Beechnut</name>
    <dbReference type="NCBI Taxonomy" id="28930"/>
    <lineage>
        <taxon>Eukaryota</taxon>
        <taxon>Viridiplantae</taxon>
        <taxon>Streptophyta</taxon>
        <taxon>Embryophyta</taxon>
        <taxon>Tracheophyta</taxon>
        <taxon>Spermatophyta</taxon>
        <taxon>Magnoliopsida</taxon>
        <taxon>eudicotyledons</taxon>
        <taxon>Gunneridae</taxon>
        <taxon>Pentapetalae</taxon>
        <taxon>rosids</taxon>
        <taxon>fabids</taxon>
        <taxon>Fagales</taxon>
        <taxon>Fagaceae</taxon>
        <taxon>Fagus</taxon>
    </lineage>
</organism>
<proteinExistence type="predicted"/>
<dbReference type="EC" id="2.7.7.49" evidence="1"/>
<dbReference type="Gene3D" id="3.10.10.10">
    <property type="entry name" value="HIV Type 1 Reverse Transcriptase, subunit A, domain 1"/>
    <property type="match status" value="1"/>
</dbReference>
<keyword evidence="4" id="KW-0540">Nuclease</keyword>
<dbReference type="PANTHER" id="PTHR37984:SF5">
    <property type="entry name" value="PROTEIN NYNRIN-LIKE"/>
    <property type="match status" value="1"/>
</dbReference>
<dbReference type="InterPro" id="IPR036397">
    <property type="entry name" value="RNaseH_sf"/>
</dbReference>
<dbReference type="InterPro" id="IPR041373">
    <property type="entry name" value="RT_RNaseH"/>
</dbReference>
<dbReference type="InterPro" id="IPR050951">
    <property type="entry name" value="Retrovirus_Pol_polyprotein"/>
</dbReference>
<dbReference type="GO" id="GO:0003676">
    <property type="term" value="F:nucleic acid binding"/>
    <property type="evidence" value="ECO:0007669"/>
    <property type="project" value="InterPro"/>
</dbReference>
<evidence type="ECO:0000256" key="9">
    <source>
        <dbReference type="SAM" id="MobiDB-lite"/>
    </source>
</evidence>
<feature type="domain" description="Integrase catalytic" evidence="10">
    <location>
        <begin position="1585"/>
        <end position="1744"/>
    </location>
</feature>
<sequence length="1879" mass="211449">MPPKPRQRRKQREVSSHMEHSQAESAVNVQGQNLPPPPPSDPNPEVPPTNLLLELIQSLQQNQSELAKAIKQLKEKDAGTKTSPQNEGGDQEKPHEDSGSHEKEATFVTMSDIADLLKQEREKNPKEPRLFVKKPPYPTELLKQPYPEKYVVPVFSRFDGRKGSALVHVSKFIDSMGAYAGNGDLCLREFSKSLDDRAYTWYTTLPPGSVKVWEDIVELFCGKYFQAEEKITLVNLHTTKQASGEDLLRYIHRFRDISLDCYANYEEGESFDEAPPLVPCTLEEMRAILDKWVADGIIKLPEAQKKATEKDRKNPKFCYFHRYVHHSTTDCWTLRRKFHEKIQDGTLELPQAQQKVHSDPFLKHKERAVVSIVIHGSVSDVGVDESVTASTTMTPAAIKTLQRNPRFRSLFNQLGLNPEARTAATEAIIAIAADSGAQCFTAETHASRAFLETTNAVTFTDEDMEVQYPDHRRPLYLSATINEVQVRCALVDNGSCINLIPLSTVQAAEIPQKRIQGTSMEIKGFGGVGEYTKGHIQLVLKVGPIVTLTRFHVVDSVVPSHILLGRPWLHKHQLIPSTYHQCVKGRLNGKPIRIAANSTPFDQSESHFVEAASLARPIGIPLPKWEEIKDTPGVDLKDLLECTGAYSPQQEALEPEEGILQLSCLAVEEASIPESADTAEPVVVDPKISAKEELEVINLSSDPNKPVSISASLSAEERIHLVELLEEYQDVFAWQYNEMPEINPGLVAHFLNVEPGTKPVVQPMRTFHPEVEAQITQEVKKLLSAGFIKPIQHPRWLSNIVPVKKKNGQIRCCVDFRNLNKACPKDEFPLPNMDLLIDSVTGHAMFSFMDGFSGYNQIFMSQKDAEKTAFRTPIGNFYYTVMPFGLKNAGATYQRTMTAMFHDMMHREIEDYVDDIVVKSKTRGDHFSILKKVFERCRLYKLKMNPLKCAFGVSAGKFLGFLVHQRGINVDPARASAIATMKPPTTHKKLKSFLGKLSYIRRFIPGLAAMTSTFAPLLKKGVPFRWSTECQQAFAKVQNIMTKLPTVCTPIFGKPLQLYLASNGQAIGALIAQEDGDGLEQPIYYVSCTLKDAKSRYSGAERSCVALIYASQRLRHYFLAHKVQLMTKSHPIRSLLQRLVLSGRLAQWLLQLSQYEIIAETPTAIRSQAIADLLAQFPGVDNSSISDEVPGEINEVFLAARVGIVLYKDDGEAVTKSFKFDFPCSNNAAEYEAYLAGLAIAYEMGIKHLQVIGDSNLVVCQARGEFSLKEPSLAPYRALAQKLEAKFSTFEIEHAQRNENRYADALATLGSQIAFEGEEMDVTICKKMKPITESLKEEFEEPPPDQEDWRAPIKAKLISPAAMADLREIKDYTLISGDLYRRLPGGVLARCISIEEAKEKLPEVHEKTCGDGRAISLYRRLQRLGYFWPNMSAEAAKAQSQCLTCQFHYSNEEVCATFVSTDWRTPFLEYLLEGILPSNPKDVYRLKRLVLRYFVEGGTLFRKGFHGEPLRCLSLSESQMVMKETHAGECGEHQGKKRLYQCLLTLGYYWPTMKKDAADFVKTCHTCQIQANLIHTHPTSLQNMATPWPFHTWGLDLIGPINPASGGYIWIPVATEYFTKWVEAIPLRKATGAAVANFIREHIITRFGIPYKLVTDNGTPFINKDVREVLEHYRVKHRRSTPYYPQGNGQAEATNRMLLRILSKMVFDYGNDWKAHLADVLWAYRSSPKTATGFMPFSLVYGTDTISPTELVVPSPRVMQGSELEVDANMCAEARMANLEGLDEARDLAKAKRQRNYQKMANVYSKALRVRIFAEGQMVLKAAEFVRRNLPSPSKFSPNWDGPYIIREAHGSGYYRLSKSNGTILVDPINGKWLKHYYS</sequence>
<evidence type="ECO:0000256" key="4">
    <source>
        <dbReference type="ARBA" id="ARBA00022722"/>
    </source>
</evidence>
<dbReference type="Pfam" id="PF00078">
    <property type="entry name" value="RVT_1"/>
    <property type="match status" value="1"/>
</dbReference>
<evidence type="ECO:0000256" key="8">
    <source>
        <dbReference type="ARBA" id="ARBA00023172"/>
    </source>
</evidence>
<keyword evidence="2" id="KW-0808">Transferase</keyword>
<feature type="region of interest" description="Disordered" evidence="9">
    <location>
        <begin position="66"/>
        <end position="105"/>
    </location>
</feature>
<dbReference type="InterPro" id="IPR043128">
    <property type="entry name" value="Rev_trsase/Diguanyl_cyclase"/>
</dbReference>
<feature type="compositionally biased region" description="Polar residues" evidence="9">
    <location>
        <begin position="23"/>
        <end position="33"/>
    </location>
</feature>
<feature type="compositionally biased region" description="Pro residues" evidence="9">
    <location>
        <begin position="34"/>
        <end position="47"/>
    </location>
</feature>
<dbReference type="Pfam" id="PF17921">
    <property type="entry name" value="Integrase_H2C2"/>
    <property type="match status" value="1"/>
</dbReference>
<dbReference type="Pfam" id="PF00665">
    <property type="entry name" value="rve"/>
    <property type="match status" value="1"/>
</dbReference>
<dbReference type="SUPFAM" id="SSF56672">
    <property type="entry name" value="DNA/RNA polymerases"/>
    <property type="match status" value="1"/>
</dbReference>
<evidence type="ECO:0000256" key="6">
    <source>
        <dbReference type="ARBA" id="ARBA00022801"/>
    </source>
</evidence>
<dbReference type="CDD" id="cd09279">
    <property type="entry name" value="RNase_HI_like"/>
    <property type="match status" value="1"/>
</dbReference>
<dbReference type="InterPro" id="IPR005162">
    <property type="entry name" value="Retrotrans_gag_dom"/>
</dbReference>
<accession>A0A2N9F773</accession>
<feature type="compositionally biased region" description="Basic residues" evidence="9">
    <location>
        <begin position="1"/>
        <end position="11"/>
    </location>
</feature>
<name>A0A2N9F773_FAGSY</name>
<keyword evidence="3" id="KW-0548">Nucleotidyltransferase</keyword>
<gene>
    <name evidence="11" type="ORF">FSB_LOCUS10827</name>
</gene>
<dbReference type="GO" id="GO:0003964">
    <property type="term" value="F:RNA-directed DNA polymerase activity"/>
    <property type="evidence" value="ECO:0007669"/>
    <property type="project" value="UniProtKB-KW"/>
</dbReference>
<keyword evidence="5" id="KW-0255">Endonuclease</keyword>
<dbReference type="Pfam" id="PF03732">
    <property type="entry name" value="Retrotrans_gag"/>
    <property type="match status" value="1"/>
</dbReference>
<dbReference type="CDD" id="cd00303">
    <property type="entry name" value="retropepsin_like"/>
    <property type="match status" value="1"/>
</dbReference>
<dbReference type="PANTHER" id="PTHR37984">
    <property type="entry name" value="PROTEIN CBG26694"/>
    <property type="match status" value="1"/>
</dbReference>
<evidence type="ECO:0000259" key="10">
    <source>
        <dbReference type="PROSITE" id="PS50994"/>
    </source>
</evidence>
<keyword evidence="8" id="KW-0233">DNA recombination</keyword>
<evidence type="ECO:0000256" key="5">
    <source>
        <dbReference type="ARBA" id="ARBA00022759"/>
    </source>
</evidence>
<reference evidence="11" key="1">
    <citation type="submission" date="2018-02" db="EMBL/GenBank/DDBJ databases">
        <authorList>
            <person name="Cohen D.B."/>
            <person name="Kent A.D."/>
        </authorList>
    </citation>
    <scope>NUCLEOTIDE SEQUENCE</scope>
</reference>
<dbReference type="InterPro" id="IPR012337">
    <property type="entry name" value="RNaseH-like_sf"/>
</dbReference>
<feature type="compositionally biased region" description="Basic and acidic residues" evidence="9">
    <location>
        <begin position="90"/>
        <end position="105"/>
    </location>
</feature>
<feature type="region of interest" description="Disordered" evidence="9">
    <location>
        <begin position="1"/>
        <end position="51"/>
    </location>
</feature>
<dbReference type="InterPro" id="IPR041588">
    <property type="entry name" value="Integrase_H2C2"/>
</dbReference>
<evidence type="ECO:0000256" key="2">
    <source>
        <dbReference type="ARBA" id="ARBA00022679"/>
    </source>
</evidence>
<keyword evidence="6" id="KW-0378">Hydrolase</keyword>
<dbReference type="Gene3D" id="3.30.70.270">
    <property type="match status" value="2"/>
</dbReference>
<evidence type="ECO:0000256" key="3">
    <source>
        <dbReference type="ARBA" id="ARBA00022695"/>
    </source>
</evidence>
<evidence type="ECO:0000313" key="11">
    <source>
        <dbReference type="EMBL" id="SPC82945.1"/>
    </source>
</evidence>
<dbReference type="Gene3D" id="3.30.420.10">
    <property type="entry name" value="Ribonuclease H-like superfamily/Ribonuclease H"/>
    <property type="match status" value="2"/>
</dbReference>
<evidence type="ECO:0000256" key="1">
    <source>
        <dbReference type="ARBA" id="ARBA00012493"/>
    </source>
</evidence>
<dbReference type="SUPFAM" id="SSF53098">
    <property type="entry name" value="Ribonuclease H-like"/>
    <property type="match status" value="2"/>
</dbReference>
<dbReference type="Pfam" id="PF13456">
    <property type="entry name" value="RVT_3"/>
    <property type="match status" value="1"/>
</dbReference>
<dbReference type="InterPro" id="IPR021109">
    <property type="entry name" value="Peptidase_aspartic_dom_sf"/>
</dbReference>
<dbReference type="SUPFAM" id="SSF50630">
    <property type="entry name" value="Acid proteases"/>
    <property type="match status" value="1"/>
</dbReference>
<dbReference type="InterPro" id="IPR000477">
    <property type="entry name" value="RT_dom"/>
</dbReference>
<evidence type="ECO:0000256" key="7">
    <source>
        <dbReference type="ARBA" id="ARBA00022918"/>
    </source>
</evidence>
<dbReference type="InterPro" id="IPR002156">
    <property type="entry name" value="RNaseH_domain"/>
</dbReference>
<dbReference type="CDD" id="cd01647">
    <property type="entry name" value="RT_LTR"/>
    <property type="match status" value="1"/>
</dbReference>
<protein>
    <recommendedName>
        <fullName evidence="1">RNA-directed DNA polymerase</fullName>
        <ecNumber evidence="1">2.7.7.49</ecNumber>
    </recommendedName>
</protein>
<dbReference type="EMBL" id="OIVN01000611">
    <property type="protein sequence ID" value="SPC82945.1"/>
    <property type="molecule type" value="Genomic_DNA"/>
</dbReference>
<dbReference type="GO" id="GO:0006310">
    <property type="term" value="P:DNA recombination"/>
    <property type="evidence" value="ECO:0007669"/>
    <property type="project" value="UniProtKB-KW"/>
</dbReference>
<dbReference type="Gene3D" id="2.40.70.10">
    <property type="entry name" value="Acid Proteases"/>
    <property type="match status" value="1"/>
</dbReference>
<dbReference type="PROSITE" id="PS50994">
    <property type="entry name" value="INTEGRASE"/>
    <property type="match status" value="1"/>
</dbReference>
<dbReference type="GO" id="GO:0004523">
    <property type="term" value="F:RNA-DNA hybrid ribonuclease activity"/>
    <property type="evidence" value="ECO:0007669"/>
    <property type="project" value="InterPro"/>
</dbReference>